<feature type="transmembrane region" description="Helical" evidence="8">
    <location>
        <begin position="248"/>
        <end position="266"/>
    </location>
</feature>
<name>A0ABR9CQP5_9HYPH</name>
<evidence type="ECO:0000256" key="7">
    <source>
        <dbReference type="RuleBase" id="RU369079"/>
    </source>
</evidence>
<feature type="transmembrane region" description="Helical" evidence="8">
    <location>
        <begin position="12"/>
        <end position="40"/>
    </location>
</feature>
<proteinExistence type="predicted"/>
<keyword evidence="3 7" id="KW-0997">Cell inner membrane</keyword>
<feature type="transmembrane region" description="Helical" evidence="8">
    <location>
        <begin position="374"/>
        <end position="392"/>
    </location>
</feature>
<dbReference type="Pfam" id="PF06808">
    <property type="entry name" value="DctM"/>
    <property type="match status" value="1"/>
</dbReference>
<keyword evidence="4 8" id="KW-0812">Transmembrane</keyword>
<dbReference type="PIRSF" id="PIRSF006066">
    <property type="entry name" value="HI0050"/>
    <property type="match status" value="1"/>
</dbReference>
<feature type="transmembrane region" description="Helical" evidence="8">
    <location>
        <begin position="349"/>
        <end position="368"/>
    </location>
</feature>
<feature type="transmembrane region" description="Helical" evidence="8">
    <location>
        <begin position="404"/>
        <end position="426"/>
    </location>
</feature>
<evidence type="ECO:0000256" key="3">
    <source>
        <dbReference type="ARBA" id="ARBA00022519"/>
    </source>
</evidence>
<keyword evidence="11" id="KW-1185">Reference proteome</keyword>
<dbReference type="Proteomes" id="UP000632063">
    <property type="component" value="Unassembled WGS sequence"/>
</dbReference>
<reference evidence="10 11" key="2">
    <citation type="journal article" date="2021" name="Int. J. Syst. Evol. Microbiol.">
        <title>Roseibium litorale sp. nov., isolated from a tidal flat sediment and proposal for the reclassification of Labrenzia polysiphoniae as Roseibium polysiphoniae comb. nov.</title>
        <authorList>
            <person name="Liu Y."/>
            <person name="Pei T."/>
            <person name="Du J."/>
            <person name="Chao M."/>
            <person name="Deng M.R."/>
            <person name="Zhu H."/>
        </authorList>
    </citation>
    <scope>NUCLEOTIDE SEQUENCE [LARGE SCALE GENOMIC DNA]</scope>
    <source>
        <strain evidence="10 11">4C16A</strain>
    </source>
</reference>
<feature type="transmembrane region" description="Helical" evidence="8">
    <location>
        <begin position="52"/>
        <end position="78"/>
    </location>
</feature>
<organism evidence="10 11">
    <name type="scientific">Roseibium litorale</name>
    <dbReference type="NCBI Taxonomy" id="2803841"/>
    <lineage>
        <taxon>Bacteria</taxon>
        <taxon>Pseudomonadati</taxon>
        <taxon>Pseudomonadota</taxon>
        <taxon>Alphaproteobacteria</taxon>
        <taxon>Hyphomicrobiales</taxon>
        <taxon>Stappiaceae</taxon>
        <taxon>Roseibium</taxon>
    </lineage>
</organism>
<dbReference type="EMBL" id="JACYXI010000008">
    <property type="protein sequence ID" value="MBD8892602.1"/>
    <property type="molecule type" value="Genomic_DNA"/>
</dbReference>
<evidence type="ECO:0000256" key="2">
    <source>
        <dbReference type="ARBA" id="ARBA00022475"/>
    </source>
</evidence>
<feature type="domain" description="TRAP C4-dicarboxylate transport system permease DctM subunit" evidence="9">
    <location>
        <begin position="12"/>
        <end position="422"/>
    </location>
</feature>
<keyword evidence="6 8" id="KW-0472">Membrane</keyword>
<keyword evidence="5 8" id="KW-1133">Transmembrane helix</keyword>
<evidence type="ECO:0000256" key="4">
    <source>
        <dbReference type="ARBA" id="ARBA00022692"/>
    </source>
</evidence>
<gene>
    <name evidence="10" type="ORF">IG616_13700</name>
</gene>
<protein>
    <submittedName>
        <fullName evidence="10">TRAP transporter large permease</fullName>
    </submittedName>
</protein>
<feature type="transmembrane region" description="Helical" evidence="8">
    <location>
        <begin position="278"/>
        <end position="300"/>
    </location>
</feature>
<comment type="function">
    <text evidence="7">Part of the tripartite ATP-independent periplasmic (TRAP) transport system.</text>
</comment>
<accession>A0ABR9CQP5</accession>
<keyword evidence="2" id="KW-1003">Cell membrane</keyword>
<feature type="transmembrane region" description="Helical" evidence="8">
    <location>
        <begin position="222"/>
        <end position="242"/>
    </location>
</feature>
<comment type="caution">
    <text evidence="10">The sequence shown here is derived from an EMBL/GenBank/DDBJ whole genome shotgun (WGS) entry which is preliminary data.</text>
</comment>
<reference evidence="11" key="1">
    <citation type="submission" date="2020-09" db="EMBL/GenBank/DDBJ databases">
        <title>The genome sequence of strain Labrenzia suaedae 4C16A.</title>
        <authorList>
            <person name="Liu Y."/>
        </authorList>
    </citation>
    <scope>NUCLEOTIDE SEQUENCE [LARGE SCALE GENOMIC DNA]</scope>
    <source>
        <strain evidence="11">4C16A</strain>
    </source>
</reference>
<feature type="transmembrane region" description="Helical" evidence="8">
    <location>
        <begin position="320"/>
        <end position="337"/>
    </location>
</feature>
<sequence>MDPLLIGTGGIALVLFLIAIRVPIAVALFSVSFGGLWLAFGSRMAFGIFSTVPYGFAASWTLSSVPLFLFMGFVAYHAGLTSGLFAAARAWLGALPGGLAVASIFGASGFAAVTGSSIACAAAMGRIAIPEMLKSNYDPRIASGSVAAAGTIGALIPPSIILILFGIQAQVSIISLFFGGLLIGLATLVIYSLLVIGIALVRPGMLPRGSIPPRAERFAALLEVWPVLALILGIFGGMFAGWFTTTEAGAVGALLTVVIGFARRALTRKALVSSAVDTLIGMASLSLVAAGANAFTRFIALTGVTTAIGDWVAAMELSQLALLLMISGIYLMLGMFLEPIGAMLLTLPILLPLTAAAGVPTIWFGILVAKLLEIGMITPPVGLNVFVINSVTGRSISLEQIFRGTLWFLAADAVIVLLMIATRNVFIPLLG</sequence>
<evidence type="ECO:0000256" key="8">
    <source>
        <dbReference type="SAM" id="Phobius"/>
    </source>
</evidence>
<dbReference type="PANTHER" id="PTHR33362">
    <property type="entry name" value="SIALIC ACID TRAP TRANSPORTER PERMEASE PROTEIN SIAT-RELATED"/>
    <property type="match status" value="1"/>
</dbReference>
<feature type="transmembrane region" description="Helical" evidence="8">
    <location>
        <begin position="98"/>
        <end position="125"/>
    </location>
</feature>
<evidence type="ECO:0000256" key="5">
    <source>
        <dbReference type="ARBA" id="ARBA00022989"/>
    </source>
</evidence>
<dbReference type="InterPro" id="IPR004681">
    <property type="entry name" value="TRAP_DctM"/>
</dbReference>
<dbReference type="RefSeq" id="WP_192148731.1">
    <property type="nucleotide sequence ID" value="NZ_JACYXI010000008.1"/>
</dbReference>
<evidence type="ECO:0000259" key="9">
    <source>
        <dbReference type="Pfam" id="PF06808"/>
    </source>
</evidence>
<evidence type="ECO:0000256" key="1">
    <source>
        <dbReference type="ARBA" id="ARBA00004429"/>
    </source>
</evidence>
<feature type="transmembrane region" description="Helical" evidence="8">
    <location>
        <begin position="173"/>
        <end position="201"/>
    </location>
</feature>
<dbReference type="PANTHER" id="PTHR33362:SF5">
    <property type="entry name" value="C4-DICARBOXYLATE TRAP TRANSPORTER LARGE PERMEASE PROTEIN DCTM"/>
    <property type="match status" value="1"/>
</dbReference>
<dbReference type="InterPro" id="IPR010656">
    <property type="entry name" value="DctM"/>
</dbReference>
<feature type="transmembrane region" description="Helical" evidence="8">
    <location>
        <begin position="146"/>
        <end position="167"/>
    </location>
</feature>
<comment type="subcellular location">
    <subcellularLocation>
        <location evidence="1 7">Cell inner membrane</location>
        <topology evidence="1 7">Multi-pass membrane protein</topology>
    </subcellularLocation>
</comment>
<keyword evidence="7" id="KW-0813">Transport</keyword>
<evidence type="ECO:0000313" key="10">
    <source>
        <dbReference type="EMBL" id="MBD8892602.1"/>
    </source>
</evidence>
<evidence type="ECO:0000313" key="11">
    <source>
        <dbReference type="Proteomes" id="UP000632063"/>
    </source>
</evidence>
<evidence type="ECO:0000256" key="6">
    <source>
        <dbReference type="ARBA" id="ARBA00023136"/>
    </source>
</evidence>